<accession>R4SZX9</accession>
<dbReference type="KEGG" id="aoi:AORI_3146"/>
<sequence>MVAAYSPTRSGRNVVPVIQSMPWPGPATKPSSDIVKCQSTFPSAVWGSSITASCRFIPRGIRLVTTHLVDCSSRIKGSGQPAPGM</sequence>
<reference evidence="1 2" key="1">
    <citation type="journal article" date="2013" name="BMC Genomics">
        <title>ContigScape: a Cytoscape plugin facilitating microbial genome gap closing.</title>
        <authorList>
            <person name="Tang B."/>
            <person name="Wang Q."/>
            <person name="Yang M."/>
            <person name="Xie F."/>
            <person name="Zhu Y."/>
            <person name="Zhuo Y."/>
            <person name="Wang S."/>
            <person name="Gao H."/>
            <person name="Ding X."/>
            <person name="Zhang L."/>
            <person name="Zhao G."/>
            <person name="Zheng H."/>
        </authorList>
    </citation>
    <scope>NUCLEOTIDE SEQUENCE [LARGE SCALE GENOMIC DNA]</scope>
    <source>
        <strain evidence="1 2">HCCB10007</strain>
    </source>
</reference>
<keyword evidence="2" id="KW-1185">Reference proteome</keyword>
<dbReference type="HOGENOM" id="CLU_2505502_0_0_11"/>
<evidence type="ECO:0000313" key="2">
    <source>
        <dbReference type="Proteomes" id="UP000013968"/>
    </source>
</evidence>
<dbReference type="AlphaFoldDB" id="R4SZX9"/>
<proteinExistence type="predicted"/>
<name>R4SZX9_9PSEU</name>
<organism evidence="1 2">
    <name type="scientific">Amycolatopsis keratiniphila</name>
    <dbReference type="NCBI Taxonomy" id="129921"/>
    <lineage>
        <taxon>Bacteria</taxon>
        <taxon>Bacillati</taxon>
        <taxon>Actinomycetota</taxon>
        <taxon>Actinomycetes</taxon>
        <taxon>Pseudonocardiales</taxon>
        <taxon>Pseudonocardiaceae</taxon>
        <taxon>Amycolatopsis</taxon>
        <taxon>Amycolatopsis japonica group</taxon>
    </lineage>
</organism>
<gene>
    <name evidence="1" type="ORF">AORI_3146</name>
</gene>
<dbReference type="EMBL" id="CP003410">
    <property type="protein sequence ID" value="AGM05731.1"/>
    <property type="molecule type" value="Genomic_DNA"/>
</dbReference>
<protein>
    <submittedName>
        <fullName evidence="1">Uncharacterized protein</fullName>
    </submittedName>
</protein>
<evidence type="ECO:0000313" key="1">
    <source>
        <dbReference type="EMBL" id="AGM05731.1"/>
    </source>
</evidence>
<dbReference type="Proteomes" id="UP000013968">
    <property type="component" value="Chromosome"/>
</dbReference>